<proteinExistence type="predicted"/>
<dbReference type="AlphaFoldDB" id="A0A5C5YK34"/>
<comment type="caution">
    <text evidence="2">The sequence shown here is derived from an EMBL/GenBank/DDBJ whole genome shotgun (WGS) entry which is preliminary data.</text>
</comment>
<organism evidence="2 3">
    <name type="scientific">Allorhodopirellula solitaria</name>
    <dbReference type="NCBI Taxonomy" id="2527987"/>
    <lineage>
        <taxon>Bacteria</taxon>
        <taxon>Pseudomonadati</taxon>
        <taxon>Planctomycetota</taxon>
        <taxon>Planctomycetia</taxon>
        <taxon>Pirellulales</taxon>
        <taxon>Pirellulaceae</taxon>
        <taxon>Allorhodopirellula</taxon>
    </lineage>
</organism>
<sequence length="39" mass="4429">MFPLWLLQFLVVGGLILTCVGIVLLIVFLVLDTRGKQIW</sequence>
<name>A0A5C5YK34_9BACT</name>
<evidence type="ECO:0000313" key="3">
    <source>
        <dbReference type="Proteomes" id="UP000318053"/>
    </source>
</evidence>
<keyword evidence="3" id="KW-1185">Reference proteome</keyword>
<dbReference type="EMBL" id="SJPK01000001">
    <property type="protein sequence ID" value="TWT75224.1"/>
    <property type="molecule type" value="Genomic_DNA"/>
</dbReference>
<evidence type="ECO:0000313" key="2">
    <source>
        <dbReference type="EMBL" id="TWT75224.1"/>
    </source>
</evidence>
<keyword evidence="1" id="KW-0812">Transmembrane</keyword>
<keyword evidence="1" id="KW-0472">Membrane</keyword>
<protein>
    <submittedName>
        <fullName evidence="2">Uncharacterized protein</fullName>
    </submittedName>
</protein>
<accession>A0A5C5YK34</accession>
<gene>
    <name evidence="2" type="ORF">CA85_05130</name>
</gene>
<reference evidence="2 3" key="1">
    <citation type="submission" date="2019-02" db="EMBL/GenBank/DDBJ databases">
        <title>Deep-cultivation of Planctomycetes and their phenomic and genomic characterization uncovers novel biology.</title>
        <authorList>
            <person name="Wiegand S."/>
            <person name="Jogler M."/>
            <person name="Boedeker C."/>
            <person name="Pinto D."/>
            <person name="Vollmers J."/>
            <person name="Rivas-Marin E."/>
            <person name="Kohn T."/>
            <person name="Peeters S.H."/>
            <person name="Heuer A."/>
            <person name="Rast P."/>
            <person name="Oberbeckmann S."/>
            <person name="Bunk B."/>
            <person name="Jeske O."/>
            <person name="Meyerdierks A."/>
            <person name="Storesund J.E."/>
            <person name="Kallscheuer N."/>
            <person name="Luecker S."/>
            <person name="Lage O.M."/>
            <person name="Pohl T."/>
            <person name="Merkel B.J."/>
            <person name="Hornburger P."/>
            <person name="Mueller R.-W."/>
            <person name="Bruemmer F."/>
            <person name="Labrenz M."/>
            <person name="Spormann A.M."/>
            <person name="Op Den Camp H."/>
            <person name="Overmann J."/>
            <person name="Amann R."/>
            <person name="Jetten M.S.M."/>
            <person name="Mascher T."/>
            <person name="Medema M.H."/>
            <person name="Devos D.P."/>
            <person name="Kaster A.-K."/>
            <person name="Ovreas L."/>
            <person name="Rohde M."/>
            <person name="Galperin M.Y."/>
            <person name="Jogler C."/>
        </authorList>
    </citation>
    <scope>NUCLEOTIDE SEQUENCE [LARGE SCALE GENOMIC DNA]</scope>
    <source>
        <strain evidence="2 3">CA85</strain>
    </source>
</reference>
<evidence type="ECO:0000256" key="1">
    <source>
        <dbReference type="SAM" id="Phobius"/>
    </source>
</evidence>
<feature type="transmembrane region" description="Helical" evidence="1">
    <location>
        <begin position="6"/>
        <end position="31"/>
    </location>
</feature>
<keyword evidence="1" id="KW-1133">Transmembrane helix</keyword>
<dbReference type="Proteomes" id="UP000318053">
    <property type="component" value="Unassembled WGS sequence"/>
</dbReference>